<dbReference type="GO" id="GO:0030975">
    <property type="term" value="F:thiamine binding"/>
    <property type="evidence" value="ECO:0007669"/>
    <property type="project" value="TreeGrafter"/>
</dbReference>
<dbReference type="GO" id="GO:0030288">
    <property type="term" value="C:outer membrane-bounded periplasmic space"/>
    <property type="evidence" value="ECO:0007669"/>
    <property type="project" value="TreeGrafter"/>
</dbReference>
<organism evidence="3 4">
    <name type="scientific">Hathewaya proteolytica DSM 3090</name>
    <dbReference type="NCBI Taxonomy" id="1121331"/>
    <lineage>
        <taxon>Bacteria</taxon>
        <taxon>Bacillati</taxon>
        <taxon>Bacillota</taxon>
        <taxon>Clostridia</taxon>
        <taxon>Eubacteriales</taxon>
        <taxon>Clostridiaceae</taxon>
        <taxon>Hathewaya</taxon>
    </lineage>
</organism>
<gene>
    <name evidence="3" type="ORF">SAMN02745248_01010</name>
</gene>
<evidence type="ECO:0000256" key="2">
    <source>
        <dbReference type="SAM" id="SignalP"/>
    </source>
</evidence>
<dbReference type="Gene3D" id="3.40.190.10">
    <property type="entry name" value="Periplasmic binding protein-like II"/>
    <property type="match status" value="2"/>
</dbReference>
<dbReference type="EMBL" id="FRAD01000007">
    <property type="protein sequence ID" value="SHJ81474.1"/>
    <property type="molecule type" value="Genomic_DNA"/>
</dbReference>
<dbReference type="GO" id="GO:0015846">
    <property type="term" value="P:polyamine transport"/>
    <property type="evidence" value="ECO:0007669"/>
    <property type="project" value="InterPro"/>
</dbReference>
<dbReference type="PIRSF" id="PIRSF002825">
    <property type="entry name" value="CfbpA"/>
    <property type="match status" value="1"/>
</dbReference>
<dbReference type="PROSITE" id="PS51257">
    <property type="entry name" value="PROKAR_LIPOPROTEIN"/>
    <property type="match status" value="1"/>
</dbReference>
<dbReference type="OrthoDB" id="179400at2"/>
<dbReference type="InterPro" id="IPR026045">
    <property type="entry name" value="Ferric-bd"/>
</dbReference>
<dbReference type="PANTHER" id="PTHR30006:SF2">
    <property type="entry name" value="ABC TRANSPORTER SUBSTRATE-BINDING PROTEIN"/>
    <property type="match status" value="1"/>
</dbReference>
<dbReference type="SUPFAM" id="SSF53850">
    <property type="entry name" value="Periplasmic binding protein-like II"/>
    <property type="match status" value="1"/>
</dbReference>
<dbReference type="STRING" id="1121331.SAMN02745248_01010"/>
<dbReference type="InterPro" id="IPR006059">
    <property type="entry name" value="SBP"/>
</dbReference>
<keyword evidence="1 2" id="KW-0732">Signal</keyword>
<dbReference type="AlphaFoldDB" id="A0A1M6MDD3"/>
<dbReference type="RefSeq" id="WP_084672071.1">
    <property type="nucleotide sequence ID" value="NZ_FRAD01000007.1"/>
</dbReference>
<dbReference type="CDD" id="cd13544">
    <property type="entry name" value="PBP2_Fbp_like_1"/>
    <property type="match status" value="1"/>
</dbReference>
<dbReference type="GO" id="GO:0030976">
    <property type="term" value="F:thiamine pyrophosphate binding"/>
    <property type="evidence" value="ECO:0007669"/>
    <property type="project" value="TreeGrafter"/>
</dbReference>
<dbReference type="PRINTS" id="PR00909">
    <property type="entry name" value="SPERMDNBNDNG"/>
</dbReference>
<feature type="signal peptide" evidence="2">
    <location>
        <begin position="1"/>
        <end position="22"/>
    </location>
</feature>
<proteinExistence type="predicted"/>
<sequence length="355" mass="39499">MIKKRKFLSAVMAGILSLSLIGCGNKVNDTTKDTAKKPETEKIEGTLKIVTTSEDYKELFDKFTKDTGVKVEFLSMSSGEVLSRTLAEGNKPMGDVWFGGGVDAFMEAKEKGLLEQCNFEGADKIGAKFKDSENYWFSKGLTIVGFIANNDILKEKNLEAPKKWSDLTDPKYKGEILMSNPAVSGTNYAVVNSLLQNKGDEEGWKYFEELNKNIPFYSKRGKDPNQKTAAGEVAIGITYIDNSVEKLKDEKNVEIIYPEDGMPWMPDGVAVFKNASNTPAAKKFVSWVFEDKNLKELARIDGKSTVKFVKPSLEGVELSVSEDKLLKQDLSLFGKNRKAVLEKWNKMAGDKSESK</sequence>
<dbReference type="Pfam" id="PF13416">
    <property type="entry name" value="SBP_bac_8"/>
    <property type="match status" value="1"/>
</dbReference>
<evidence type="ECO:0000313" key="4">
    <source>
        <dbReference type="Proteomes" id="UP000183952"/>
    </source>
</evidence>
<dbReference type="InterPro" id="IPR001188">
    <property type="entry name" value="Sperm_putr-bd"/>
</dbReference>
<dbReference type="GO" id="GO:0015888">
    <property type="term" value="P:thiamine transport"/>
    <property type="evidence" value="ECO:0007669"/>
    <property type="project" value="TreeGrafter"/>
</dbReference>
<dbReference type="Proteomes" id="UP000183952">
    <property type="component" value="Unassembled WGS sequence"/>
</dbReference>
<dbReference type="GO" id="GO:0019808">
    <property type="term" value="F:polyamine binding"/>
    <property type="evidence" value="ECO:0007669"/>
    <property type="project" value="InterPro"/>
</dbReference>
<protein>
    <submittedName>
        <fullName evidence="3">Iron(III) transport system substrate-binding protein</fullName>
    </submittedName>
</protein>
<evidence type="ECO:0000256" key="1">
    <source>
        <dbReference type="ARBA" id="ARBA00022729"/>
    </source>
</evidence>
<name>A0A1M6MDD3_9CLOT</name>
<evidence type="ECO:0000313" key="3">
    <source>
        <dbReference type="EMBL" id="SHJ81474.1"/>
    </source>
</evidence>
<feature type="chain" id="PRO_5039032182" evidence="2">
    <location>
        <begin position="23"/>
        <end position="355"/>
    </location>
</feature>
<accession>A0A1M6MDD3</accession>
<keyword evidence="4" id="KW-1185">Reference proteome</keyword>
<reference evidence="3 4" key="1">
    <citation type="submission" date="2016-11" db="EMBL/GenBank/DDBJ databases">
        <authorList>
            <person name="Jaros S."/>
            <person name="Januszkiewicz K."/>
            <person name="Wedrychowicz H."/>
        </authorList>
    </citation>
    <scope>NUCLEOTIDE SEQUENCE [LARGE SCALE GENOMIC DNA]</scope>
    <source>
        <strain evidence="3 4">DSM 3090</strain>
    </source>
</reference>
<dbReference type="PANTHER" id="PTHR30006">
    <property type="entry name" value="THIAMINE-BINDING PERIPLASMIC PROTEIN-RELATED"/>
    <property type="match status" value="1"/>
</dbReference>